<sequence length="227" mass="25612">MFVFGQGAQAAFTFRTSKDTSRTSFGGPQTQHDGLARVSFLDLAAELRNEVYALVLLEGEAIVGRYCGIPRRHKTKLALVGASRQISKEATPVFFGGNTFELEGALSIERMLHCLRPPSLDSLRVVRFVDTINVAPPLDALGRISIIESFRSQIHRLMDVRKQHHLRPEIFHIFLPKRREDHCLVYGFAFEKLMEIGVVKIEKEAGRWRIGFVSPEIIQNLPRANGD</sequence>
<dbReference type="Proteomes" id="UP001296104">
    <property type="component" value="Unassembled WGS sequence"/>
</dbReference>
<evidence type="ECO:0000313" key="2">
    <source>
        <dbReference type="Proteomes" id="UP001296104"/>
    </source>
</evidence>
<organism evidence="1 2">
    <name type="scientific">Lecanosticta acicola</name>
    <dbReference type="NCBI Taxonomy" id="111012"/>
    <lineage>
        <taxon>Eukaryota</taxon>
        <taxon>Fungi</taxon>
        <taxon>Dikarya</taxon>
        <taxon>Ascomycota</taxon>
        <taxon>Pezizomycotina</taxon>
        <taxon>Dothideomycetes</taxon>
        <taxon>Dothideomycetidae</taxon>
        <taxon>Mycosphaerellales</taxon>
        <taxon>Mycosphaerellaceae</taxon>
        <taxon>Lecanosticta</taxon>
    </lineage>
</organism>
<protein>
    <submittedName>
        <fullName evidence="1">Uncharacterized protein</fullName>
    </submittedName>
</protein>
<name>A0AAI8Z7B2_9PEZI</name>
<comment type="caution">
    <text evidence="1">The sequence shown here is derived from an EMBL/GenBank/DDBJ whole genome shotgun (WGS) entry which is preliminary data.</text>
</comment>
<gene>
    <name evidence="1" type="ORF">LECACI_7A008928</name>
</gene>
<evidence type="ECO:0000313" key="1">
    <source>
        <dbReference type="EMBL" id="CAK4033770.1"/>
    </source>
</evidence>
<accession>A0AAI8Z7B2</accession>
<reference evidence="1" key="1">
    <citation type="submission" date="2023-11" db="EMBL/GenBank/DDBJ databases">
        <authorList>
            <person name="Alioto T."/>
            <person name="Alioto T."/>
            <person name="Gomez Garrido J."/>
        </authorList>
    </citation>
    <scope>NUCLEOTIDE SEQUENCE</scope>
</reference>
<keyword evidence="2" id="KW-1185">Reference proteome</keyword>
<dbReference type="EMBL" id="CAVMBE010000093">
    <property type="protein sequence ID" value="CAK4033770.1"/>
    <property type="molecule type" value="Genomic_DNA"/>
</dbReference>
<proteinExistence type="predicted"/>
<dbReference type="AlphaFoldDB" id="A0AAI8Z7B2"/>